<dbReference type="GO" id="GO:0070297">
    <property type="term" value="P:regulation of phosphorelay signal transduction system"/>
    <property type="evidence" value="ECO:0007669"/>
    <property type="project" value="TreeGrafter"/>
</dbReference>
<dbReference type="SMART" id="SM00855">
    <property type="entry name" value="PGAM"/>
    <property type="match status" value="1"/>
</dbReference>
<proteinExistence type="predicted"/>
<feature type="compositionally biased region" description="Pro residues" evidence="2">
    <location>
        <begin position="8"/>
        <end position="18"/>
    </location>
</feature>
<dbReference type="Pfam" id="PF00300">
    <property type="entry name" value="His_Phos_1"/>
    <property type="match status" value="1"/>
</dbReference>
<dbReference type="PANTHER" id="PTHR48100:SF15">
    <property type="entry name" value="SEDOHEPTULOSE 1,7-BISPHOSPHATASE"/>
    <property type="match status" value="1"/>
</dbReference>
<comment type="caution">
    <text evidence="3">The sequence shown here is derived from an EMBL/GenBank/DDBJ whole genome shotgun (WGS) entry which is preliminary data.</text>
</comment>
<protein>
    <recommendedName>
        <fullName evidence="5">Histidine phosphatase family protein</fullName>
    </recommendedName>
</protein>
<organism evidence="3 4">
    <name type="scientific">Actinocatenispora comari</name>
    <dbReference type="NCBI Taxonomy" id="2807577"/>
    <lineage>
        <taxon>Bacteria</taxon>
        <taxon>Bacillati</taxon>
        <taxon>Actinomycetota</taxon>
        <taxon>Actinomycetes</taxon>
        <taxon>Micromonosporales</taxon>
        <taxon>Micromonosporaceae</taxon>
        <taxon>Actinocatenispora</taxon>
    </lineage>
</organism>
<accession>A0A8J4EJ99</accession>
<evidence type="ECO:0000313" key="3">
    <source>
        <dbReference type="EMBL" id="GIL25810.1"/>
    </source>
</evidence>
<dbReference type="GO" id="GO:0101006">
    <property type="term" value="F:protein histidine phosphatase activity"/>
    <property type="evidence" value="ECO:0007669"/>
    <property type="project" value="TreeGrafter"/>
</dbReference>
<feature type="binding site" evidence="1">
    <location>
        <position position="120"/>
    </location>
    <ligand>
        <name>substrate</name>
    </ligand>
</feature>
<dbReference type="CDD" id="cd07067">
    <property type="entry name" value="HP_PGM_like"/>
    <property type="match status" value="1"/>
</dbReference>
<dbReference type="EMBL" id="BOPO01000010">
    <property type="protein sequence ID" value="GIL25810.1"/>
    <property type="molecule type" value="Genomic_DNA"/>
</dbReference>
<evidence type="ECO:0000313" key="4">
    <source>
        <dbReference type="Proteomes" id="UP000614996"/>
    </source>
</evidence>
<dbReference type="AlphaFoldDB" id="A0A8J4EJ99"/>
<dbReference type="Gene3D" id="3.40.50.1240">
    <property type="entry name" value="Phosphoglycerate mutase-like"/>
    <property type="match status" value="1"/>
</dbReference>
<evidence type="ECO:0000256" key="1">
    <source>
        <dbReference type="PIRSR" id="PIRSR613078-2"/>
    </source>
</evidence>
<evidence type="ECO:0000256" key="2">
    <source>
        <dbReference type="SAM" id="MobiDB-lite"/>
    </source>
</evidence>
<dbReference type="InterPro" id="IPR013078">
    <property type="entry name" value="His_Pase_superF_clade-1"/>
</dbReference>
<name>A0A8J4EJ99_9ACTN</name>
<dbReference type="PANTHER" id="PTHR48100">
    <property type="entry name" value="BROAD-SPECIFICITY PHOSPHATASE YOR283W-RELATED"/>
    <property type="match status" value="1"/>
</dbReference>
<gene>
    <name evidence="3" type="ORF">NUM_10640</name>
</gene>
<sequence>MPRRRPARPPNATPYTPDPPRRVSAAPDNGVGCGGAFLRRVARSTPRREPRVPLEPIGKTVAMAEIVLIRHGETAWSASGQHTSVTDLPLTERGERQASDLATTLARRRFTAVYSSPRIRAQRTAQLAGLTVTALDDDLAEWNYGDYEGRTTADIHTEAPDWDLWTDGAPGGEKPAEVGARLDRVLQRAREHLCDGDVALVAHGHALRVAGARWIGLAAACGGLLKLDTGTLSTLGFEHGRPVITSWNATVTG</sequence>
<dbReference type="SUPFAM" id="SSF53254">
    <property type="entry name" value="Phosphoglycerate mutase-like"/>
    <property type="match status" value="1"/>
</dbReference>
<evidence type="ECO:0008006" key="5">
    <source>
        <dbReference type="Google" id="ProtNLM"/>
    </source>
</evidence>
<dbReference type="InterPro" id="IPR050275">
    <property type="entry name" value="PGM_Phosphatase"/>
</dbReference>
<keyword evidence="4" id="KW-1185">Reference proteome</keyword>
<feature type="region of interest" description="Disordered" evidence="2">
    <location>
        <begin position="1"/>
        <end position="31"/>
    </location>
</feature>
<reference evidence="4" key="1">
    <citation type="journal article" date="2021" name="Int. J. Syst. Evol. Microbiol.">
        <title>Actinocatenispora comari sp. nov., an endophytic actinomycete isolated from aerial parts of Comarum salesowianum.</title>
        <authorList>
            <person name="Oyunbileg N."/>
            <person name="Iizaka Y."/>
            <person name="Hamada M."/>
            <person name="Davaapurev B.O."/>
            <person name="Fukumoto A."/>
            <person name="Tsetseg B."/>
            <person name="Kato F."/>
            <person name="Tamura T."/>
            <person name="Batkhuu J."/>
            <person name="Anzai Y."/>
        </authorList>
    </citation>
    <scope>NUCLEOTIDE SEQUENCE [LARGE SCALE GENOMIC DNA]</scope>
    <source>
        <strain evidence="4">NUM-2625</strain>
    </source>
</reference>
<dbReference type="Proteomes" id="UP000614996">
    <property type="component" value="Unassembled WGS sequence"/>
</dbReference>
<dbReference type="InterPro" id="IPR029033">
    <property type="entry name" value="His_PPase_superfam"/>
</dbReference>